<feature type="binding site" evidence="8">
    <location>
        <position position="41"/>
    </location>
    <ligand>
        <name>FMN</name>
        <dbReference type="ChEBI" id="CHEBI:58210"/>
        <note>ligand shared between dimeric partners</note>
    </ligand>
</feature>
<evidence type="ECO:0000256" key="6">
    <source>
        <dbReference type="ARBA" id="ARBA00023027"/>
    </source>
</evidence>
<name>A0A2W5N7I1_RHOSU</name>
<dbReference type="Gene3D" id="3.40.109.10">
    <property type="entry name" value="NADH Oxidase"/>
    <property type="match status" value="1"/>
</dbReference>
<reference evidence="10 11" key="1">
    <citation type="submission" date="2017-08" db="EMBL/GenBank/DDBJ databases">
        <title>Infants hospitalized years apart are colonized by the same room-sourced microbial strains.</title>
        <authorList>
            <person name="Brooks B."/>
            <person name="Olm M.R."/>
            <person name="Firek B.A."/>
            <person name="Baker R."/>
            <person name="Thomas B.C."/>
            <person name="Morowitz M.J."/>
            <person name="Banfield J.F."/>
        </authorList>
    </citation>
    <scope>NUCLEOTIDE SEQUENCE [LARGE SCALE GENOMIC DNA]</scope>
    <source>
        <strain evidence="10">S2_005_002_R2_34</strain>
    </source>
</reference>
<accession>A0A2W5N7I1</accession>
<evidence type="ECO:0000256" key="8">
    <source>
        <dbReference type="PIRSR" id="PIRSR000232-1"/>
    </source>
</evidence>
<dbReference type="SUPFAM" id="SSF55469">
    <property type="entry name" value="FMN-dependent nitroreductase-like"/>
    <property type="match status" value="1"/>
</dbReference>
<keyword evidence="6 7" id="KW-0520">NAD</keyword>
<dbReference type="EC" id="1.-.-.-" evidence="7"/>
<dbReference type="PIRSF" id="PIRSF000232">
    <property type="entry name" value="YdjA"/>
    <property type="match status" value="1"/>
</dbReference>
<dbReference type="InterPro" id="IPR052530">
    <property type="entry name" value="NAD(P)H_nitroreductase"/>
</dbReference>
<feature type="binding site" description="in other chain" evidence="8">
    <location>
        <begin position="134"/>
        <end position="136"/>
    </location>
    <ligand>
        <name>FMN</name>
        <dbReference type="ChEBI" id="CHEBI:58210"/>
        <note>ligand shared between dimeric partners</note>
    </ligand>
</feature>
<evidence type="ECO:0000256" key="5">
    <source>
        <dbReference type="ARBA" id="ARBA00023002"/>
    </source>
</evidence>
<dbReference type="PANTHER" id="PTHR43821">
    <property type="entry name" value="NAD(P)H NITROREDUCTASE YDJA-RELATED"/>
    <property type="match status" value="1"/>
</dbReference>
<feature type="binding site" description="in other chain" evidence="8">
    <location>
        <begin position="14"/>
        <end position="16"/>
    </location>
    <ligand>
        <name>FMN</name>
        <dbReference type="ChEBI" id="CHEBI:58210"/>
        <note>ligand shared between dimeric partners</note>
    </ligand>
</feature>
<comment type="caution">
    <text evidence="10">The sequence shown here is derived from an EMBL/GenBank/DDBJ whole genome shotgun (WGS) entry which is preliminary data.</text>
</comment>
<evidence type="ECO:0000256" key="2">
    <source>
        <dbReference type="ARBA" id="ARBA00022630"/>
    </source>
</evidence>
<dbReference type="AlphaFoldDB" id="A0A2W5N7I1"/>
<dbReference type="GO" id="GO:0016491">
    <property type="term" value="F:oxidoreductase activity"/>
    <property type="evidence" value="ECO:0007669"/>
    <property type="project" value="UniProtKB-UniRule"/>
</dbReference>
<dbReference type="Proteomes" id="UP000249185">
    <property type="component" value="Unassembled WGS sequence"/>
</dbReference>
<keyword evidence="2 7" id="KW-0285">Flavoprotein</keyword>
<proteinExistence type="inferred from homology"/>
<comment type="cofactor">
    <cofactor evidence="8">
        <name>FMN</name>
        <dbReference type="ChEBI" id="CHEBI:58210"/>
    </cofactor>
    <text evidence="8">Binds 1 FMN per subunit.</text>
</comment>
<keyword evidence="3 7" id="KW-0288">FMN</keyword>
<evidence type="ECO:0000313" key="10">
    <source>
        <dbReference type="EMBL" id="PZQ49466.1"/>
    </source>
</evidence>
<comment type="similarity">
    <text evidence="1 7">Belongs to the nitroreductase family.</text>
</comment>
<evidence type="ECO:0000259" key="9">
    <source>
        <dbReference type="Pfam" id="PF00881"/>
    </source>
</evidence>
<evidence type="ECO:0000313" key="11">
    <source>
        <dbReference type="Proteomes" id="UP000249185"/>
    </source>
</evidence>
<dbReference type="EMBL" id="QFPW01000007">
    <property type="protein sequence ID" value="PZQ49466.1"/>
    <property type="molecule type" value="Genomic_DNA"/>
</dbReference>
<feature type="binding site" evidence="8">
    <location>
        <position position="45"/>
    </location>
    <ligand>
        <name>FMN</name>
        <dbReference type="ChEBI" id="CHEBI:58210"/>
        <note>ligand shared between dimeric partners</note>
    </ligand>
</feature>
<dbReference type="Pfam" id="PF00881">
    <property type="entry name" value="Nitroreductase"/>
    <property type="match status" value="1"/>
</dbReference>
<gene>
    <name evidence="10" type="ORF">DI556_11410</name>
</gene>
<evidence type="ECO:0000256" key="4">
    <source>
        <dbReference type="ARBA" id="ARBA00022857"/>
    </source>
</evidence>
<evidence type="ECO:0000256" key="1">
    <source>
        <dbReference type="ARBA" id="ARBA00007118"/>
    </source>
</evidence>
<organism evidence="10 11">
    <name type="scientific">Rhodovulum sulfidophilum</name>
    <name type="common">Rhodobacter sulfidophilus</name>
    <dbReference type="NCBI Taxonomy" id="35806"/>
    <lineage>
        <taxon>Bacteria</taxon>
        <taxon>Pseudomonadati</taxon>
        <taxon>Pseudomonadota</taxon>
        <taxon>Alphaproteobacteria</taxon>
        <taxon>Rhodobacterales</taxon>
        <taxon>Paracoccaceae</taxon>
        <taxon>Rhodovulum</taxon>
    </lineage>
</organism>
<keyword evidence="4 7" id="KW-0521">NADP</keyword>
<keyword evidence="5 7" id="KW-0560">Oxidoreductase</keyword>
<dbReference type="InterPro" id="IPR029479">
    <property type="entry name" value="Nitroreductase"/>
</dbReference>
<dbReference type="InterPro" id="IPR000415">
    <property type="entry name" value="Nitroreductase-like"/>
</dbReference>
<sequence length="187" mass="20351">MPASPEAAEFFLNRRSRPARLLGLPEPDRAELERLLTAAVRVPDHGKLEPWRLIVLRGVELGRFARAVRDRAAETGQDAEKGALAFEQAPVAIVVVASPVASEKIPEVEQTLSAGAVTLSLLNAALAAGWGANWLTGWPAYDAELREKELGLEPREWIAGFVHIGTGVGEVPDRPRPDLAKIVTWRD</sequence>
<dbReference type="InterPro" id="IPR026021">
    <property type="entry name" value="YdjA-like"/>
</dbReference>
<dbReference type="PANTHER" id="PTHR43821:SF1">
    <property type="entry name" value="NAD(P)H NITROREDUCTASE YDJA-RELATED"/>
    <property type="match status" value="1"/>
</dbReference>
<evidence type="ECO:0000256" key="7">
    <source>
        <dbReference type="PIRNR" id="PIRNR000232"/>
    </source>
</evidence>
<protein>
    <recommendedName>
        <fullName evidence="7">Putative NAD(P)H nitroreductase</fullName>
        <ecNumber evidence="7">1.-.-.-</ecNumber>
    </recommendedName>
</protein>
<evidence type="ECO:0000256" key="3">
    <source>
        <dbReference type="ARBA" id="ARBA00022643"/>
    </source>
</evidence>
<feature type="domain" description="Nitroreductase" evidence="9">
    <location>
        <begin position="25"/>
        <end position="165"/>
    </location>
</feature>
<dbReference type="CDD" id="cd02135">
    <property type="entry name" value="YdjA-like"/>
    <property type="match status" value="1"/>
</dbReference>